<name>A0A1H8ET88_9BURK</name>
<evidence type="ECO:0000313" key="4">
    <source>
        <dbReference type="Proteomes" id="UP000199531"/>
    </source>
</evidence>
<dbReference type="Pfam" id="PF05036">
    <property type="entry name" value="SPOR"/>
    <property type="match status" value="1"/>
</dbReference>
<feature type="signal peptide" evidence="1">
    <location>
        <begin position="1"/>
        <end position="21"/>
    </location>
</feature>
<evidence type="ECO:0000259" key="2">
    <source>
        <dbReference type="PROSITE" id="PS51724"/>
    </source>
</evidence>
<dbReference type="InterPro" id="IPR036680">
    <property type="entry name" value="SPOR-like_sf"/>
</dbReference>
<reference evidence="3 4" key="1">
    <citation type="submission" date="2016-10" db="EMBL/GenBank/DDBJ databases">
        <authorList>
            <person name="de Groot N.N."/>
        </authorList>
    </citation>
    <scope>NUCLEOTIDE SEQUENCE [LARGE SCALE GENOMIC DNA]</scope>
    <source>
        <strain evidence="3 4">DSM 15123</strain>
    </source>
</reference>
<dbReference type="GO" id="GO:0042834">
    <property type="term" value="F:peptidoglycan binding"/>
    <property type="evidence" value="ECO:0007669"/>
    <property type="project" value="InterPro"/>
</dbReference>
<dbReference type="RefSeq" id="WP_091814145.1">
    <property type="nucleotide sequence ID" value="NZ_FOCW01000001.1"/>
</dbReference>
<feature type="chain" id="PRO_5011576779" evidence="1">
    <location>
        <begin position="22"/>
        <end position="149"/>
    </location>
</feature>
<keyword evidence="1" id="KW-0732">Signal</keyword>
<dbReference type="Proteomes" id="UP000199531">
    <property type="component" value="Unassembled WGS sequence"/>
</dbReference>
<organism evidence="3 4">
    <name type="scientific">Brachymonas denitrificans DSM 15123</name>
    <dbReference type="NCBI Taxonomy" id="1121117"/>
    <lineage>
        <taxon>Bacteria</taxon>
        <taxon>Pseudomonadati</taxon>
        <taxon>Pseudomonadota</taxon>
        <taxon>Betaproteobacteria</taxon>
        <taxon>Burkholderiales</taxon>
        <taxon>Comamonadaceae</taxon>
        <taxon>Brachymonas</taxon>
    </lineage>
</organism>
<keyword evidence="4" id="KW-1185">Reference proteome</keyword>
<sequence>MTLTFTRAASLTLAISALSLAACTNINLPPSTDNNVPVVDASIRPDAAATPGASASAVASSDVYGQPLAGAPLNGLHLQAGTFSAQANADRAADNIRTKVPSLAGKVFVAPRGVNFRVLIGPFANDQERAAAAGTIRTGTGSEVVNAAP</sequence>
<evidence type="ECO:0000313" key="3">
    <source>
        <dbReference type="EMBL" id="SEN22811.1"/>
    </source>
</evidence>
<dbReference type="InterPro" id="IPR007730">
    <property type="entry name" value="SPOR-like_dom"/>
</dbReference>
<dbReference type="AlphaFoldDB" id="A0A1H8ET88"/>
<feature type="domain" description="SPOR" evidence="2">
    <location>
        <begin position="70"/>
        <end position="149"/>
    </location>
</feature>
<gene>
    <name evidence="3" type="ORF">SAMN02745977_00811</name>
</gene>
<protein>
    <submittedName>
        <fullName evidence="3">Sporulation related domain-containing protein</fullName>
    </submittedName>
</protein>
<proteinExistence type="predicted"/>
<dbReference type="OrthoDB" id="7063246at2"/>
<evidence type="ECO:0000256" key="1">
    <source>
        <dbReference type="SAM" id="SignalP"/>
    </source>
</evidence>
<dbReference type="EMBL" id="FOCW01000001">
    <property type="protein sequence ID" value="SEN22811.1"/>
    <property type="molecule type" value="Genomic_DNA"/>
</dbReference>
<dbReference type="PROSITE" id="PS51257">
    <property type="entry name" value="PROKAR_LIPOPROTEIN"/>
    <property type="match status" value="1"/>
</dbReference>
<dbReference type="SUPFAM" id="SSF110997">
    <property type="entry name" value="Sporulation related repeat"/>
    <property type="match status" value="1"/>
</dbReference>
<dbReference type="Gene3D" id="3.30.70.1070">
    <property type="entry name" value="Sporulation related repeat"/>
    <property type="match status" value="1"/>
</dbReference>
<dbReference type="PROSITE" id="PS51724">
    <property type="entry name" value="SPOR"/>
    <property type="match status" value="1"/>
</dbReference>
<accession>A0A1H8ET88</accession>